<gene>
    <name evidence="1" type="ORF">ERS852406_00977</name>
</gene>
<organism evidence="1 2">
    <name type="scientific">Fusicatenibacter saccharivorans</name>
    <dbReference type="NCBI Taxonomy" id="1150298"/>
    <lineage>
        <taxon>Bacteria</taxon>
        <taxon>Bacillati</taxon>
        <taxon>Bacillota</taxon>
        <taxon>Clostridia</taxon>
        <taxon>Lachnospirales</taxon>
        <taxon>Lachnospiraceae</taxon>
        <taxon>Fusicatenibacter</taxon>
    </lineage>
</organism>
<dbReference type="InterPro" id="IPR009057">
    <property type="entry name" value="Homeodomain-like_sf"/>
</dbReference>
<sequence>MCTPINIALTGFCRDKSIHIASFSFLRYKCNYSKKINKNNTEHNFYREAVSWMAKGKYEYWLTPEGLLQLEGWARDGLTDEQIAGNMGIRRETLYAWCKKYSNISNTLKKGKEVVDRQVENALLKRALGYHYDEITMENGIETKRVTKEVIPDTTAQIFWLKNRRPDKWRDKQDLQVSGALETEQSKLDDLIRQMRGGDG</sequence>
<accession>A0A174B123</accession>
<dbReference type="Gene3D" id="1.10.10.60">
    <property type="entry name" value="Homeodomain-like"/>
    <property type="match status" value="1"/>
</dbReference>
<reference evidence="1 2" key="1">
    <citation type="submission" date="2015-09" db="EMBL/GenBank/DDBJ databases">
        <authorList>
            <consortium name="Pathogen Informatics"/>
        </authorList>
    </citation>
    <scope>NUCLEOTIDE SEQUENCE [LARGE SCALE GENOMIC DNA]</scope>
    <source>
        <strain evidence="1 2">2789STDY5608849</strain>
    </source>
</reference>
<evidence type="ECO:0000313" key="1">
    <source>
        <dbReference type="EMBL" id="CUN94781.1"/>
    </source>
</evidence>
<name>A0A174B123_9FIRM</name>
<dbReference type="EMBL" id="CYYV01000004">
    <property type="protein sequence ID" value="CUN94781.1"/>
    <property type="molecule type" value="Genomic_DNA"/>
</dbReference>
<dbReference type="SUPFAM" id="SSF46689">
    <property type="entry name" value="Homeodomain-like"/>
    <property type="match status" value="1"/>
</dbReference>
<protein>
    <recommendedName>
        <fullName evidence="3">Helix-turn-helix domain-containing protein</fullName>
    </recommendedName>
</protein>
<proteinExistence type="predicted"/>
<evidence type="ECO:0008006" key="3">
    <source>
        <dbReference type="Google" id="ProtNLM"/>
    </source>
</evidence>
<dbReference type="AlphaFoldDB" id="A0A174B123"/>
<evidence type="ECO:0000313" key="2">
    <source>
        <dbReference type="Proteomes" id="UP000095706"/>
    </source>
</evidence>
<dbReference type="Proteomes" id="UP000095706">
    <property type="component" value="Unassembled WGS sequence"/>
</dbReference>